<keyword evidence="7" id="KW-0812">Transmembrane</keyword>
<reference evidence="10 11" key="1">
    <citation type="submission" date="2017-04" db="EMBL/GenBank/DDBJ databases">
        <authorList>
            <person name="Afonso C.L."/>
            <person name="Miller P.J."/>
            <person name="Scott M.A."/>
            <person name="Spackman E."/>
            <person name="Goraichik I."/>
            <person name="Dimitrov K.M."/>
            <person name="Suarez D.L."/>
            <person name="Swayne D.E."/>
        </authorList>
    </citation>
    <scope>NUCLEOTIDE SEQUENCE [LARGE SCALE GENOMIC DNA]</scope>
    <source>
        <strain evidence="10 11">11</strain>
    </source>
</reference>
<dbReference type="RefSeq" id="WP_085492469.1">
    <property type="nucleotide sequence ID" value="NZ_FXAZ01000001.1"/>
</dbReference>
<name>A0A1X7I7L0_9BACL</name>
<dbReference type="OrthoDB" id="369835at2"/>
<keyword evidence="2" id="KW-1003">Cell membrane</keyword>
<dbReference type="Pfam" id="PF00015">
    <property type="entry name" value="MCPsignal"/>
    <property type="match status" value="1"/>
</dbReference>
<evidence type="ECO:0000256" key="5">
    <source>
        <dbReference type="ARBA" id="ARBA00029447"/>
    </source>
</evidence>
<comment type="similarity">
    <text evidence="5">Belongs to the methyl-accepting chemotaxis (MCP) protein family.</text>
</comment>
<dbReference type="AlphaFoldDB" id="A0A1X7I7L0"/>
<evidence type="ECO:0000313" key="11">
    <source>
        <dbReference type="Proteomes" id="UP000193834"/>
    </source>
</evidence>
<keyword evidence="4 6" id="KW-0807">Transducer</keyword>
<dbReference type="PANTHER" id="PTHR32089:SF112">
    <property type="entry name" value="LYSOZYME-LIKE PROTEIN-RELATED"/>
    <property type="match status" value="1"/>
</dbReference>
<dbReference type="CDD" id="cd18773">
    <property type="entry name" value="PDC1_HK_sensor"/>
    <property type="match status" value="1"/>
</dbReference>
<dbReference type="PROSITE" id="PS50885">
    <property type="entry name" value="HAMP"/>
    <property type="match status" value="1"/>
</dbReference>
<dbReference type="SUPFAM" id="SSF58104">
    <property type="entry name" value="Methyl-accepting chemotaxis protein (MCP) signaling domain"/>
    <property type="match status" value="1"/>
</dbReference>
<feature type="transmembrane region" description="Helical" evidence="7">
    <location>
        <begin position="6"/>
        <end position="29"/>
    </location>
</feature>
<dbReference type="Gene3D" id="6.10.340.10">
    <property type="match status" value="1"/>
</dbReference>
<feature type="domain" description="Methyl-accepting transducer" evidence="8">
    <location>
        <begin position="295"/>
        <end position="531"/>
    </location>
</feature>
<evidence type="ECO:0000256" key="3">
    <source>
        <dbReference type="ARBA" id="ARBA00023136"/>
    </source>
</evidence>
<dbReference type="PROSITE" id="PS50111">
    <property type="entry name" value="CHEMOTAXIS_TRANSDUC_2"/>
    <property type="match status" value="1"/>
</dbReference>
<organism evidence="10 11">
    <name type="scientific">Paenibacillus aquistagni</name>
    <dbReference type="NCBI Taxonomy" id="1852522"/>
    <lineage>
        <taxon>Bacteria</taxon>
        <taxon>Bacillati</taxon>
        <taxon>Bacillota</taxon>
        <taxon>Bacilli</taxon>
        <taxon>Bacillales</taxon>
        <taxon>Paenibacillaceae</taxon>
        <taxon>Paenibacillus</taxon>
    </lineage>
</organism>
<dbReference type="Proteomes" id="UP000193834">
    <property type="component" value="Unassembled WGS sequence"/>
</dbReference>
<evidence type="ECO:0000256" key="2">
    <source>
        <dbReference type="ARBA" id="ARBA00022475"/>
    </source>
</evidence>
<evidence type="ECO:0000259" key="8">
    <source>
        <dbReference type="PROSITE" id="PS50111"/>
    </source>
</evidence>
<keyword evidence="3 7" id="KW-0472">Membrane</keyword>
<dbReference type="EMBL" id="FXAZ01000001">
    <property type="protein sequence ID" value="SMG10070.1"/>
    <property type="molecule type" value="Genomic_DNA"/>
</dbReference>
<comment type="subcellular location">
    <subcellularLocation>
        <location evidence="1">Cell membrane</location>
    </subcellularLocation>
</comment>
<sequence length="581" mass="63367">MRGLRHSIIVKMIAVIGILLVVVCSLFVIRQNNQQERLLMQSFEQRLDIIMNLEIREIVSAITNAAYSFSSSKESTDYASNPNFRLMKGKLDLISKNDIVNAFILVPKGEADKEFKVIQGSTNFEVQGFKPGTMLPAQPAMDAAYKNMLKNGITLSEAFTINDHDIITALAPIKDAQGKMIGVFGMDYDFTVIQDKLNQMTFETIGLAIILQIIGVLVLIWYIRFQLKPLIRVKSLAAQAAGGDMTVRLHVSGKSEISQVALAFNQMIEKLNALLIEVRSASTGVSQATKELGTAAEETALSASEVSASMQQVASGSQVQLQSTEETKQAMGEIAIGVQKLSETSSFVFDKMTSSSAQATEGREVITRTVEQMVLIQTASEETNHSLTELTREVSEISDAVQFIQGVVKQTELLALNASIEAARAGEHGKGFQVVAHEVRKLAEHSKSSLDHIMGLIANIHARQQATEKAASEQQLAVAEGLKVVEAADDAFVDISESVHEISTQVKEANLIAMEMSAACEQISASLDELTHIAVQSHDHSEQVAAATEEQTAMTEQMKATADQLKHLSTQLEEQLTQFKV</sequence>
<dbReference type="Pfam" id="PF00672">
    <property type="entry name" value="HAMP"/>
    <property type="match status" value="1"/>
</dbReference>
<dbReference type="GO" id="GO:0007165">
    <property type="term" value="P:signal transduction"/>
    <property type="evidence" value="ECO:0007669"/>
    <property type="project" value="UniProtKB-KW"/>
</dbReference>
<dbReference type="InterPro" id="IPR003660">
    <property type="entry name" value="HAMP_dom"/>
</dbReference>
<proteinExistence type="inferred from homology"/>
<dbReference type="GO" id="GO:0005886">
    <property type="term" value="C:plasma membrane"/>
    <property type="evidence" value="ECO:0007669"/>
    <property type="project" value="UniProtKB-SubCell"/>
</dbReference>
<protein>
    <submittedName>
        <fullName evidence="10">Methyl-accepting chemotaxis protein</fullName>
    </submittedName>
</protein>
<feature type="transmembrane region" description="Helical" evidence="7">
    <location>
        <begin position="204"/>
        <end position="223"/>
    </location>
</feature>
<dbReference type="Gene3D" id="1.10.287.950">
    <property type="entry name" value="Methyl-accepting chemotaxis protein"/>
    <property type="match status" value="1"/>
</dbReference>
<evidence type="ECO:0000313" key="10">
    <source>
        <dbReference type="EMBL" id="SMG10070.1"/>
    </source>
</evidence>
<gene>
    <name evidence="10" type="ORF">SAMN06295960_0163</name>
</gene>
<evidence type="ECO:0000256" key="4">
    <source>
        <dbReference type="ARBA" id="ARBA00023224"/>
    </source>
</evidence>
<evidence type="ECO:0000256" key="7">
    <source>
        <dbReference type="SAM" id="Phobius"/>
    </source>
</evidence>
<dbReference type="SMART" id="SM00304">
    <property type="entry name" value="HAMP"/>
    <property type="match status" value="1"/>
</dbReference>
<dbReference type="InterPro" id="IPR004089">
    <property type="entry name" value="MCPsignal_dom"/>
</dbReference>
<keyword evidence="11" id="KW-1185">Reference proteome</keyword>
<evidence type="ECO:0000256" key="6">
    <source>
        <dbReference type="PROSITE-ProRule" id="PRU00284"/>
    </source>
</evidence>
<accession>A0A1X7I7L0</accession>
<dbReference type="STRING" id="1852522.SAMN06295960_0163"/>
<dbReference type="PANTHER" id="PTHR32089">
    <property type="entry name" value="METHYL-ACCEPTING CHEMOTAXIS PROTEIN MCPB"/>
    <property type="match status" value="1"/>
</dbReference>
<feature type="domain" description="HAMP" evidence="9">
    <location>
        <begin position="224"/>
        <end position="276"/>
    </location>
</feature>
<dbReference type="CDD" id="cd06225">
    <property type="entry name" value="HAMP"/>
    <property type="match status" value="1"/>
</dbReference>
<evidence type="ECO:0000259" key="9">
    <source>
        <dbReference type="PROSITE" id="PS50885"/>
    </source>
</evidence>
<dbReference type="SMART" id="SM00283">
    <property type="entry name" value="MA"/>
    <property type="match status" value="1"/>
</dbReference>
<keyword evidence="7" id="KW-1133">Transmembrane helix</keyword>
<evidence type="ECO:0000256" key="1">
    <source>
        <dbReference type="ARBA" id="ARBA00004236"/>
    </source>
</evidence>